<reference evidence="6 7" key="1">
    <citation type="submission" date="2022-02" db="EMBL/GenBank/DDBJ databases">
        <title>Mesosutterella porci, a novel member of the family Sutterellaceae from pig feces.</title>
        <authorList>
            <person name="Wylensek D."/>
            <person name="Clavel T."/>
        </authorList>
    </citation>
    <scope>NUCLEOTIDE SEQUENCE [LARGE SCALE GENOMIC DNA]</scope>
    <source>
        <strain evidence="7">oilRF-744-wt-GAM-9</strain>
    </source>
</reference>
<dbReference type="Gene3D" id="3.40.190.290">
    <property type="match status" value="1"/>
</dbReference>
<evidence type="ECO:0000256" key="1">
    <source>
        <dbReference type="ARBA" id="ARBA00009437"/>
    </source>
</evidence>
<dbReference type="Pfam" id="PF00126">
    <property type="entry name" value="HTH_1"/>
    <property type="match status" value="1"/>
</dbReference>
<evidence type="ECO:0000313" key="7">
    <source>
        <dbReference type="Proteomes" id="UP001297600"/>
    </source>
</evidence>
<evidence type="ECO:0000256" key="2">
    <source>
        <dbReference type="ARBA" id="ARBA00023015"/>
    </source>
</evidence>
<comment type="similarity">
    <text evidence="1">Belongs to the LysR transcriptional regulatory family.</text>
</comment>
<gene>
    <name evidence="6" type="ORF">MAF45_04630</name>
</gene>
<dbReference type="InterPro" id="IPR036388">
    <property type="entry name" value="WH-like_DNA-bd_sf"/>
</dbReference>
<dbReference type="CDD" id="cd08422">
    <property type="entry name" value="PBP2_CrgA_like"/>
    <property type="match status" value="1"/>
</dbReference>
<name>A0ABS9MQ44_9BURK</name>
<dbReference type="Proteomes" id="UP001297600">
    <property type="component" value="Unassembled WGS sequence"/>
</dbReference>
<dbReference type="RefSeq" id="WP_237978384.1">
    <property type="nucleotide sequence ID" value="NZ_JAKNCT010000004.1"/>
</dbReference>
<evidence type="ECO:0000259" key="5">
    <source>
        <dbReference type="PROSITE" id="PS50931"/>
    </source>
</evidence>
<feature type="domain" description="HTH lysR-type" evidence="5">
    <location>
        <begin position="1"/>
        <end position="59"/>
    </location>
</feature>
<keyword evidence="4" id="KW-0804">Transcription</keyword>
<keyword evidence="7" id="KW-1185">Reference proteome</keyword>
<evidence type="ECO:0000256" key="3">
    <source>
        <dbReference type="ARBA" id="ARBA00023125"/>
    </source>
</evidence>
<dbReference type="PRINTS" id="PR00039">
    <property type="entry name" value="HTHLYSR"/>
</dbReference>
<keyword evidence="3" id="KW-0238">DNA-binding</keyword>
<dbReference type="SUPFAM" id="SSF46785">
    <property type="entry name" value="Winged helix' DNA-binding domain"/>
    <property type="match status" value="1"/>
</dbReference>
<dbReference type="PANTHER" id="PTHR30537">
    <property type="entry name" value="HTH-TYPE TRANSCRIPTIONAL REGULATOR"/>
    <property type="match status" value="1"/>
</dbReference>
<proteinExistence type="inferred from homology"/>
<sequence>MDLLSLLPVFIRVAQTGSFTRTADSLGLSRPVVTRSIQSLEKELGVRLFYRSTRSVTLTAEGRELLDQAEDLMLRTRRLVESLHRSPGEPLKGRIRISSSGIIAWAFLQQIVTDFLAENPGVSIELITADRDMNIPGEGIDLAFKVGDRLKADVIARRIGVVRNILCASPSYFRGRPVPGEPDDLRDHVALVNLYLGERFRLTNSKGETRIIEMKGRYLSSNSLLIFNACLHGAGIAMLPYEFALPYMARGELLQVLPDWEADKYGFYALYYDTSLSRPARRFLEKVTGVLQTVGGRVYDIRVRAKDRLVGSGKIE</sequence>
<dbReference type="InterPro" id="IPR000847">
    <property type="entry name" value="LysR_HTH_N"/>
</dbReference>
<comment type="caution">
    <text evidence="6">The sequence shown here is derived from an EMBL/GenBank/DDBJ whole genome shotgun (WGS) entry which is preliminary data.</text>
</comment>
<protein>
    <submittedName>
        <fullName evidence="6">LysR family transcriptional regulator</fullName>
    </submittedName>
</protein>
<accession>A0ABS9MQ44</accession>
<dbReference type="InterPro" id="IPR005119">
    <property type="entry name" value="LysR_subst-bd"/>
</dbReference>
<dbReference type="SUPFAM" id="SSF53850">
    <property type="entry name" value="Periplasmic binding protein-like II"/>
    <property type="match status" value="1"/>
</dbReference>
<keyword evidence="2" id="KW-0805">Transcription regulation</keyword>
<dbReference type="EMBL" id="JAKNCT010000004">
    <property type="protein sequence ID" value="MCG5030731.1"/>
    <property type="molecule type" value="Genomic_DNA"/>
</dbReference>
<dbReference type="InterPro" id="IPR058163">
    <property type="entry name" value="LysR-type_TF_proteobact-type"/>
</dbReference>
<dbReference type="Gene3D" id="1.10.10.10">
    <property type="entry name" value="Winged helix-like DNA-binding domain superfamily/Winged helix DNA-binding domain"/>
    <property type="match status" value="1"/>
</dbReference>
<evidence type="ECO:0000256" key="4">
    <source>
        <dbReference type="ARBA" id="ARBA00023163"/>
    </source>
</evidence>
<evidence type="ECO:0000313" key="6">
    <source>
        <dbReference type="EMBL" id="MCG5030731.1"/>
    </source>
</evidence>
<dbReference type="PROSITE" id="PS50931">
    <property type="entry name" value="HTH_LYSR"/>
    <property type="match status" value="1"/>
</dbReference>
<dbReference type="Pfam" id="PF03466">
    <property type="entry name" value="LysR_substrate"/>
    <property type="match status" value="1"/>
</dbReference>
<dbReference type="PANTHER" id="PTHR30537:SF5">
    <property type="entry name" value="HTH-TYPE TRANSCRIPTIONAL ACTIVATOR TTDR-RELATED"/>
    <property type="match status" value="1"/>
</dbReference>
<dbReference type="InterPro" id="IPR036390">
    <property type="entry name" value="WH_DNA-bd_sf"/>
</dbReference>
<organism evidence="6 7">
    <name type="scientific">Mesosutterella porci</name>
    <dbReference type="NCBI Taxonomy" id="2915351"/>
    <lineage>
        <taxon>Bacteria</taxon>
        <taxon>Pseudomonadati</taxon>
        <taxon>Pseudomonadota</taxon>
        <taxon>Betaproteobacteria</taxon>
        <taxon>Burkholderiales</taxon>
        <taxon>Sutterellaceae</taxon>
        <taxon>Mesosutterella</taxon>
    </lineage>
</organism>